<evidence type="ECO:0000313" key="8">
    <source>
        <dbReference type="Proteomes" id="UP000278609"/>
    </source>
</evidence>
<dbReference type="GO" id="GO:0009007">
    <property type="term" value="F:site-specific DNA-methyltransferase (adenine-specific) activity"/>
    <property type="evidence" value="ECO:0007669"/>
    <property type="project" value="UniProtKB-EC"/>
</dbReference>
<comment type="catalytic activity">
    <reaction evidence="5">
        <text>a 2'-deoxyadenosine in DNA + S-adenosyl-L-methionine = an N(6)-methyl-2'-deoxyadenosine in DNA + S-adenosyl-L-homocysteine + H(+)</text>
        <dbReference type="Rhea" id="RHEA:15197"/>
        <dbReference type="Rhea" id="RHEA-COMP:12418"/>
        <dbReference type="Rhea" id="RHEA-COMP:12419"/>
        <dbReference type="ChEBI" id="CHEBI:15378"/>
        <dbReference type="ChEBI" id="CHEBI:57856"/>
        <dbReference type="ChEBI" id="CHEBI:59789"/>
        <dbReference type="ChEBI" id="CHEBI:90615"/>
        <dbReference type="ChEBI" id="CHEBI:90616"/>
        <dbReference type="EC" id="2.1.1.72"/>
    </reaction>
</comment>
<dbReference type="PANTHER" id="PTHR33841">
    <property type="entry name" value="DNA METHYLTRANSFERASE YEEA-RELATED"/>
    <property type="match status" value="1"/>
</dbReference>
<dbReference type="GO" id="GO:0006304">
    <property type="term" value="P:DNA modification"/>
    <property type="evidence" value="ECO:0007669"/>
    <property type="project" value="InterPro"/>
</dbReference>
<accession>A0A3P1XTR2</accession>
<evidence type="ECO:0000259" key="6">
    <source>
        <dbReference type="Pfam" id="PF07669"/>
    </source>
</evidence>
<proteinExistence type="predicted"/>
<feature type="domain" description="Type II methyltransferase M.TaqI-like" evidence="6">
    <location>
        <begin position="245"/>
        <end position="530"/>
    </location>
</feature>
<dbReference type="InterPro" id="IPR011639">
    <property type="entry name" value="MethylTrfase_TaqI-like_dom"/>
</dbReference>
<evidence type="ECO:0000256" key="4">
    <source>
        <dbReference type="ARBA" id="ARBA00022691"/>
    </source>
</evidence>
<dbReference type="Proteomes" id="UP000278609">
    <property type="component" value="Unassembled WGS sequence"/>
</dbReference>
<keyword evidence="3" id="KW-0808">Transferase</keyword>
<dbReference type="PANTHER" id="PTHR33841:SF1">
    <property type="entry name" value="DNA METHYLTRANSFERASE A"/>
    <property type="match status" value="1"/>
</dbReference>
<gene>
    <name evidence="7" type="ORF">EII40_07815</name>
</gene>
<dbReference type="EMBL" id="RQYS01000029">
    <property type="protein sequence ID" value="RRD60303.1"/>
    <property type="molecule type" value="Genomic_DNA"/>
</dbReference>
<evidence type="ECO:0000256" key="3">
    <source>
        <dbReference type="ARBA" id="ARBA00022679"/>
    </source>
</evidence>
<dbReference type="SUPFAM" id="SSF53335">
    <property type="entry name" value="S-adenosyl-L-methionine-dependent methyltransferases"/>
    <property type="match status" value="1"/>
</dbReference>
<sequence length="892" mass="102631">MMFEKEQLPLHIPFDAASESNEQSVSTSFLQRPYYAAFLQRLGLREIKDQVQYLLTQRDPKNWKPTLEEVASAMQQLCLEGELTWAQARSVLEFVIAKLDRNKTIPHGVGAYMCHDGIRRTVLRMFNEAIGSRYNDLTELSGRIADHPDEANETFNTIRICDPAMGSGFFLIQSLNEMIAVKSQLGILSDRDGNPLFPYRILVHDGKLVVRDKRRSETIELTADTPESRRIRDTLMKEKQTLIEHCLFGVDIDPIAVTIARIRLWIEVLKHVCRDDSQSLSLSLPLIEPNLRCGDALVSRISIYDDLKPVFQRIGCSVCEYKTLADDYKKARTPEEKNTAGQMLAAIKRKLLMEITWDDKNNEELLRWQRELATLKAPSLFEMNEEEVKAVKTRLLDAQSMVDKYKQKIEDSKNNPIFKHAVEWRCDFPQLLDESADFIGFHLIIGNPPDTLVQIGGEPIDMYKQLNYRAYKRTGEVSSLFYELGNKLLKPEYYLSYIASSGWMKSVQASKMRQYLMEETNPLFTIEFSDNCKIDKTLADHGIVILQKAPNRHRTLNCCIKSDFDPQTCSWERYLNDHGTYTPAETTTDETQPSSSSSATSFVILTETEKHIRGKIEQTGTPLEAWDIQLYSGIRTGLDEAFIIDGATKDEFILADYKNVDILKPLLKGEDIRRYIPEKSDQWLIYVPWHFPLLYDRTITTASERAEQRFRQQYPVIYEHLAAYRSKLAARDAAEVGVSFEWYALQNYATSNEWDDFTQQKIVWKRETSASAFCLDYRGCATLDTTCFATGQHLKYLLGVLNSKLGRYMLQDAPHLPNGDMQISILTLEALKIPVPNIKVESEVISLVNKRTSDVHKSENEELDAKIDRLVYEMYNLNEEERRFIDSNISHT</sequence>
<keyword evidence="4" id="KW-0949">S-adenosyl-L-methionine</keyword>
<dbReference type="InterPro" id="IPR029063">
    <property type="entry name" value="SAM-dependent_MTases_sf"/>
</dbReference>
<dbReference type="OrthoDB" id="32195at2"/>
<evidence type="ECO:0000256" key="1">
    <source>
        <dbReference type="ARBA" id="ARBA00011900"/>
    </source>
</evidence>
<dbReference type="EC" id="2.1.1.72" evidence="1"/>
<dbReference type="GO" id="GO:0032259">
    <property type="term" value="P:methylation"/>
    <property type="evidence" value="ECO:0007669"/>
    <property type="project" value="UniProtKB-KW"/>
</dbReference>
<dbReference type="Gene3D" id="3.40.50.150">
    <property type="entry name" value="Vaccinia Virus protein VP39"/>
    <property type="match status" value="1"/>
</dbReference>
<dbReference type="InterPro" id="IPR050953">
    <property type="entry name" value="N4_N6_ade-DNA_methylase"/>
</dbReference>
<name>A0A3P1XTR2_TANFO</name>
<organism evidence="7 8">
    <name type="scientific">Tannerella forsythia</name>
    <name type="common">Bacteroides forsythus</name>
    <dbReference type="NCBI Taxonomy" id="28112"/>
    <lineage>
        <taxon>Bacteria</taxon>
        <taxon>Pseudomonadati</taxon>
        <taxon>Bacteroidota</taxon>
        <taxon>Bacteroidia</taxon>
        <taxon>Bacteroidales</taxon>
        <taxon>Tannerellaceae</taxon>
        <taxon>Tannerella</taxon>
    </lineage>
</organism>
<protein>
    <recommendedName>
        <fullName evidence="1">site-specific DNA-methyltransferase (adenine-specific)</fullName>
        <ecNumber evidence="1">2.1.1.72</ecNumber>
    </recommendedName>
</protein>
<evidence type="ECO:0000313" key="7">
    <source>
        <dbReference type="EMBL" id="RRD60303.1"/>
    </source>
</evidence>
<comment type="caution">
    <text evidence="7">The sequence shown here is derived from an EMBL/GenBank/DDBJ whole genome shotgun (WGS) entry which is preliminary data.</text>
</comment>
<dbReference type="RefSeq" id="WP_124751705.1">
    <property type="nucleotide sequence ID" value="NZ_RQYS01000029.1"/>
</dbReference>
<evidence type="ECO:0000256" key="5">
    <source>
        <dbReference type="ARBA" id="ARBA00047942"/>
    </source>
</evidence>
<dbReference type="AlphaFoldDB" id="A0A3P1XTR2"/>
<dbReference type="Pfam" id="PF07669">
    <property type="entry name" value="Eco57I"/>
    <property type="match status" value="1"/>
</dbReference>
<evidence type="ECO:0000256" key="2">
    <source>
        <dbReference type="ARBA" id="ARBA00022603"/>
    </source>
</evidence>
<keyword evidence="2" id="KW-0489">Methyltransferase</keyword>
<reference evidence="7 8" key="1">
    <citation type="submission" date="2018-11" db="EMBL/GenBank/DDBJ databases">
        <title>Genomes From Bacteria Associated with the Canine Oral Cavity: a Test Case for Automated Genome-Based Taxonomic Assignment.</title>
        <authorList>
            <person name="Coil D.A."/>
            <person name="Jospin G."/>
            <person name="Darling A.E."/>
            <person name="Wallis C."/>
            <person name="Davis I.J."/>
            <person name="Harris S."/>
            <person name="Eisen J.A."/>
            <person name="Holcombe L.J."/>
            <person name="O'Flynn C."/>
        </authorList>
    </citation>
    <scope>NUCLEOTIDE SEQUENCE [LARGE SCALE GENOMIC DNA]</scope>
    <source>
        <strain evidence="7 8">OH2617_COT-023</strain>
    </source>
</reference>